<keyword evidence="1" id="KW-0689">Ribosomal protein</keyword>
<dbReference type="AlphaFoldDB" id="T1H3Y2"/>
<dbReference type="Proteomes" id="UP000015102">
    <property type="component" value="Unassembled WGS sequence"/>
</dbReference>
<dbReference type="HOGENOM" id="CLU_1490659_0_0_1"/>
<accession>T1H3Y2</accession>
<dbReference type="GO" id="GO:0003735">
    <property type="term" value="F:structural constituent of ribosome"/>
    <property type="evidence" value="ECO:0007669"/>
    <property type="project" value="InterPro"/>
</dbReference>
<dbReference type="InterPro" id="IPR000039">
    <property type="entry name" value="Ribosomal_eL18"/>
</dbReference>
<organism evidence="6 7">
    <name type="scientific">Megaselia scalaris</name>
    <name type="common">Humpbacked fly</name>
    <name type="synonym">Phora scalaris</name>
    <dbReference type="NCBI Taxonomy" id="36166"/>
    <lineage>
        <taxon>Eukaryota</taxon>
        <taxon>Metazoa</taxon>
        <taxon>Ecdysozoa</taxon>
        <taxon>Arthropoda</taxon>
        <taxon>Hexapoda</taxon>
        <taxon>Insecta</taxon>
        <taxon>Pterygota</taxon>
        <taxon>Neoptera</taxon>
        <taxon>Endopterygota</taxon>
        <taxon>Diptera</taxon>
        <taxon>Brachycera</taxon>
        <taxon>Muscomorpha</taxon>
        <taxon>Platypezoidea</taxon>
        <taxon>Phoridae</taxon>
        <taxon>Megaseliini</taxon>
        <taxon>Megaselia</taxon>
    </lineage>
</organism>
<evidence type="ECO:0000256" key="1">
    <source>
        <dbReference type="ARBA" id="ARBA00022980"/>
    </source>
</evidence>
<keyword evidence="2" id="KW-0687">Ribonucleoprotein</keyword>
<dbReference type="EnsemblMetazoa" id="MESCA010979-RA">
    <property type="protein sequence ID" value="MESCA010979-PA"/>
    <property type="gene ID" value="MESCA010979"/>
</dbReference>
<feature type="domain" description="Large ribosomal subunit protein uL15/eL18" evidence="5">
    <location>
        <begin position="28"/>
        <end position="128"/>
    </location>
</feature>
<reference evidence="7" key="1">
    <citation type="submission" date="2013-02" db="EMBL/GenBank/DDBJ databases">
        <authorList>
            <person name="Hughes D."/>
        </authorList>
    </citation>
    <scope>NUCLEOTIDE SEQUENCE</scope>
    <source>
        <strain>Durham</strain>
        <strain evidence="7">NC isolate 2 -- Noor lab</strain>
    </source>
</reference>
<evidence type="ECO:0000256" key="3">
    <source>
        <dbReference type="ARBA" id="ARBA00035218"/>
    </source>
</evidence>
<reference evidence="6" key="2">
    <citation type="submission" date="2015-06" db="UniProtKB">
        <authorList>
            <consortium name="EnsemblMetazoa"/>
        </authorList>
    </citation>
    <scope>IDENTIFICATION</scope>
</reference>
<evidence type="ECO:0000259" key="5">
    <source>
        <dbReference type="Pfam" id="PF17135"/>
    </source>
</evidence>
<dbReference type="Pfam" id="PF17135">
    <property type="entry name" value="Ribosomal_L18"/>
    <property type="match status" value="1"/>
</dbReference>
<evidence type="ECO:0000313" key="6">
    <source>
        <dbReference type="EnsemblMetazoa" id="MESCA010979-PA"/>
    </source>
</evidence>
<dbReference type="GO" id="GO:0022625">
    <property type="term" value="C:cytosolic large ribosomal subunit"/>
    <property type="evidence" value="ECO:0007669"/>
    <property type="project" value="TreeGrafter"/>
</dbReference>
<evidence type="ECO:0000256" key="2">
    <source>
        <dbReference type="ARBA" id="ARBA00023274"/>
    </source>
</evidence>
<keyword evidence="7" id="KW-1185">Reference proteome</keyword>
<dbReference type="EMBL" id="CAQQ02173371">
    <property type="status" value="NOT_ANNOTATED_CDS"/>
    <property type="molecule type" value="Genomic_DNA"/>
</dbReference>
<dbReference type="Gene3D" id="3.100.10.10">
    <property type="match status" value="1"/>
</dbReference>
<protein>
    <recommendedName>
        <fullName evidence="3">Large ribosomal subunit protein eL18</fullName>
    </recommendedName>
    <alternativeName>
        <fullName evidence="4">60S ribosomal protein L18</fullName>
    </alternativeName>
</protein>
<evidence type="ECO:0000313" key="7">
    <source>
        <dbReference type="Proteomes" id="UP000015102"/>
    </source>
</evidence>
<evidence type="ECO:0000256" key="4">
    <source>
        <dbReference type="ARBA" id="ARBA00035323"/>
    </source>
</evidence>
<dbReference type="InterPro" id="IPR021131">
    <property type="entry name" value="Ribosomal_uL15/eL18"/>
</dbReference>
<sequence>MVLHVVPFLSYQQKIQQDYVETLVYEQDQPMSLQRVAIFLKKGGQKDVTAFVVRTVTDDIRLLQYRKSSSTYHQYCKVLTFDQLDLKSPTGKKTLLIQGKHTACEAHFSLPHSPICPLQGAQIRMYSKCIYLKLTSQKCSAKKTKRTPNLVSKGSFQRSTKCLEYKKDTNLIDIDPERIRL</sequence>
<dbReference type="PANTHER" id="PTHR10934">
    <property type="entry name" value="60S RIBOSOMAL PROTEIN L18"/>
    <property type="match status" value="1"/>
</dbReference>
<name>T1H3Y2_MEGSC</name>
<dbReference type="PANTHER" id="PTHR10934:SF2">
    <property type="entry name" value="LARGE RIBOSOMAL SUBUNIT PROTEIN EL18"/>
    <property type="match status" value="1"/>
</dbReference>
<proteinExistence type="predicted"/>
<dbReference type="GO" id="GO:0006412">
    <property type="term" value="P:translation"/>
    <property type="evidence" value="ECO:0007669"/>
    <property type="project" value="InterPro"/>
</dbReference>
<dbReference type="GO" id="GO:0003723">
    <property type="term" value="F:RNA binding"/>
    <property type="evidence" value="ECO:0007669"/>
    <property type="project" value="TreeGrafter"/>
</dbReference>
<dbReference type="STRING" id="36166.T1H3Y2"/>